<dbReference type="AlphaFoldDB" id="A0A388K1S9"/>
<evidence type="ECO:0000313" key="2">
    <source>
        <dbReference type="EMBL" id="GBG64010.1"/>
    </source>
</evidence>
<proteinExistence type="predicted"/>
<dbReference type="EMBL" id="BFEA01000045">
    <property type="protein sequence ID" value="GBG64010.1"/>
    <property type="molecule type" value="Genomic_DNA"/>
</dbReference>
<keyword evidence="3" id="KW-1185">Reference proteome</keyword>
<name>A0A388K1S9_CHABU</name>
<sequence>MRKDLNMQFTIQVGDLEDRLVERMYQVVAPVLPPNRERGKNKVMYASDSDEALSARIEGSDTSVTQKLNTKTERLCISEKRKRGAEPVFEEPSPPMELPAKRTPKRGILKPVKLTRRLTRSKSKKAGGGLTPTTNKKNIATPISKRRTPTHSPTCPSAAVLTPSAKGTLARLHYRNEVLKELKTLDATELQCICREEGLHYDKKIDAIFDVADHRTERTFGGSSAGNVEVIKVDAFEDLGGDESVEPAAGGDV</sequence>
<feature type="region of interest" description="Disordered" evidence="1">
    <location>
        <begin position="83"/>
        <end position="102"/>
    </location>
</feature>
<dbReference type="Gramene" id="GBG64010">
    <property type="protein sequence ID" value="GBG64010"/>
    <property type="gene ID" value="CBR_g40255"/>
</dbReference>
<evidence type="ECO:0000256" key="1">
    <source>
        <dbReference type="SAM" id="MobiDB-lite"/>
    </source>
</evidence>
<accession>A0A388K1S9</accession>
<reference evidence="2 3" key="1">
    <citation type="journal article" date="2018" name="Cell">
        <title>The Chara Genome: Secondary Complexity and Implications for Plant Terrestrialization.</title>
        <authorList>
            <person name="Nishiyama T."/>
            <person name="Sakayama H."/>
            <person name="Vries J.D."/>
            <person name="Buschmann H."/>
            <person name="Saint-Marcoux D."/>
            <person name="Ullrich K.K."/>
            <person name="Haas F.B."/>
            <person name="Vanderstraeten L."/>
            <person name="Becker D."/>
            <person name="Lang D."/>
            <person name="Vosolsobe S."/>
            <person name="Rombauts S."/>
            <person name="Wilhelmsson P.K.I."/>
            <person name="Janitza P."/>
            <person name="Kern R."/>
            <person name="Heyl A."/>
            <person name="Rumpler F."/>
            <person name="Villalobos L.I.A.C."/>
            <person name="Clay J.M."/>
            <person name="Skokan R."/>
            <person name="Toyoda A."/>
            <person name="Suzuki Y."/>
            <person name="Kagoshima H."/>
            <person name="Schijlen E."/>
            <person name="Tajeshwar N."/>
            <person name="Catarino B."/>
            <person name="Hetherington A.J."/>
            <person name="Saltykova A."/>
            <person name="Bonnot C."/>
            <person name="Breuninger H."/>
            <person name="Symeonidi A."/>
            <person name="Radhakrishnan G.V."/>
            <person name="Van Nieuwerburgh F."/>
            <person name="Deforce D."/>
            <person name="Chang C."/>
            <person name="Karol K.G."/>
            <person name="Hedrich R."/>
            <person name="Ulvskov P."/>
            <person name="Glockner G."/>
            <person name="Delwiche C.F."/>
            <person name="Petrasek J."/>
            <person name="Van de Peer Y."/>
            <person name="Friml J."/>
            <person name="Beilby M."/>
            <person name="Dolan L."/>
            <person name="Kohara Y."/>
            <person name="Sugano S."/>
            <person name="Fujiyama A."/>
            <person name="Delaux P.-M."/>
            <person name="Quint M."/>
            <person name="TheiBen G."/>
            <person name="Hagemann M."/>
            <person name="Harholt J."/>
            <person name="Dunand C."/>
            <person name="Zachgo S."/>
            <person name="Langdale J."/>
            <person name="Maumus F."/>
            <person name="Straeten D.V.D."/>
            <person name="Gould S.B."/>
            <person name="Rensing S.A."/>
        </authorList>
    </citation>
    <scope>NUCLEOTIDE SEQUENCE [LARGE SCALE GENOMIC DNA]</scope>
    <source>
        <strain evidence="2 3">S276</strain>
    </source>
</reference>
<evidence type="ECO:0000313" key="3">
    <source>
        <dbReference type="Proteomes" id="UP000265515"/>
    </source>
</evidence>
<dbReference type="Proteomes" id="UP000265515">
    <property type="component" value="Unassembled WGS sequence"/>
</dbReference>
<protein>
    <submittedName>
        <fullName evidence="2">Uncharacterized protein</fullName>
    </submittedName>
</protein>
<gene>
    <name evidence="2" type="ORF">CBR_g40255</name>
</gene>
<comment type="caution">
    <text evidence="2">The sequence shown here is derived from an EMBL/GenBank/DDBJ whole genome shotgun (WGS) entry which is preliminary data.</text>
</comment>
<organism evidence="2 3">
    <name type="scientific">Chara braunii</name>
    <name type="common">Braun's stonewort</name>
    <dbReference type="NCBI Taxonomy" id="69332"/>
    <lineage>
        <taxon>Eukaryota</taxon>
        <taxon>Viridiplantae</taxon>
        <taxon>Streptophyta</taxon>
        <taxon>Charophyceae</taxon>
        <taxon>Charales</taxon>
        <taxon>Characeae</taxon>
        <taxon>Chara</taxon>
    </lineage>
</organism>